<comment type="caution">
    <text evidence="6">The sequence shown here is derived from an EMBL/GenBank/DDBJ whole genome shotgun (WGS) entry which is preliminary data.</text>
</comment>
<dbReference type="Gene3D" id="1.10.10.2840">
    <property type="entry name" value="PucR C-terminal helix-turn-helix domain"/>
    <property type="match status" value="1"/>
</dbReference>
<organism evidence="6 7">
    <name type="scientific">Geodermatophilus normandii</name>
    <dbReference type="NCBI Taxonomy" id="1137989"/>
    <lineage>
        <taxon>Bacteria</taxon>
        <taxon>Bacillati</taxon>
        <taxon>Actinomycetota</taxon>
        <taxon>Actinomycetes</taxon>
        <taxon>Geodermatophilales</taxon>
        <taxon>Geodermatophilaceae</taxon>
        <taxon>Geodermatophilus</taxon>
    </lineage>
</organism>
<dbReference type="InterPro" id="IPR025736">
    <property type="entry name" value="PucR_C-HTH_dom"/>
</dbReference>
<dbReference type="Pfam" id="PF07905">
    <property type="entry name" value="PucR"/>
    <property type="match status" value="1"/>
</dbReference>
<dbReference type="Pfam" id="PF13556">
    <property type="entry name" value="HTH_30"/>
    <property type="match status" value="1"/>
</dbReference>
<proteinExistence type="inferred from homology"/>
<sequence>MRLPAPIRPAEREDAATATAGKRRPYRTSEDTGRGSPGSHPDGGDRVSGSARATGQTGTGSKRPRTQDQHRARPLPDPCSPGPRRGPQGSPEHPPLPVSDAAAGGVVIAVPRSDVDHEHGRVARIDPLVGSSGHRRRAWGGPSPHHRPRSARVATTTVRDALAVPVVRAAGPVVVAGAAGLDRQVRWVHTTELVDIAPLLRGGDLVLSTGIALPDRPADLAAFAESLDRSEAAGLVIELGRRWTEVPAALVEACERLSLPLVALAREVRFAAVAQAVGERIVDLQLEALREAQRVHEVFTELSIAEAGPAEILESVQRLAGATVVLEDEQHRVVDFRSGAGDAGFLADWQARSRAVVLDGRTTWDEAAGRLVTRVGKPDRGWGRLVIESPAEPTERLVATAERAAAALALHRLHDRQRDSLTRRTHHELLVRLLADPGAPDLLQRCELAGVPLVRRQLVGLSLRCPVTADVPARQGQLDAAVAAAVHAVHEMRVPALVCEMDDAVRVLLSLAPSDDGTRVTEDLAGRVHRRVRVVAGAGRPADRVGEVGRTLRESLHVVDAVRPGAQERSVHRLEDVHLRGLLSLLADDDRLRLFTARELDALKAHDARWRTGLLETVRALVRHPGSKSDAAVELHVSRSALYDRLAKVEQVLGVDLDDPDILVSLHVAVLADEVLGHGTGAAPGARSPAVPT</sequence>
<feature type="domain" description="PucR C-terminal helix-turn-helix" evidence="4">
    <location>
        <begin position="614"/>
        <end position="672"/>
    </location>
</feature>
<dbReference type="EMBL" id="JAAGWE010000020">
    <property type="protein sequence ID" value="NEM07066.1"/>
    <property type="molecule type" value="Genomic_DNA"/>
</dbReference>
<feature type="domain" description="Purine catabolism PurC-like" evidence="3">
    <location>
        <begin position="161"/>
        <end position="281"/>
    </location>
</feature>
<feature type="compositionally biased region" description="Polar residues" evidence="2">
    <location>
        <begin position="51"/>
        <end position="60"/>
    </location>
</feature>
<dbReference type="InterPro" id="IPR042070">
    <property type="entry name" value="PucR_C-HTH_sf"/>
</dbReference>
<dbReference type="AlphaFoldDB" id="A0A6P0GIK3"/>
<gene>
    <name evidence="6" type="ORF">GCU54_13715</name>
</gene>
<feature type="compositionally biased region" description="Low complexity" evidence="2">
    <location>
        <begin position="82"/>
        <end position="91"/>
    </location>
</feature>
<feature type="compositionally biased region" description="Basic residues" evidence="2">
    <location>
        <begin position="133"/>
        <end position="150"/>
    </location>
</feature>
<evidence type="ECO:0000256" key="2">
    <source>
        <dbReference type="SAM" id="MobiDB-lite"/>
    </source>
</evidence>
<dbReference type="Pfam" id="PF17853">
    <property type="entry name" value="GGDEF_2"/>
    <property type="match status" value="1"/>
</dbReference>
<evidence type="ECO:0000313" key="7">
    <source>
        <dbReference type="Proteomes" id="UP000471126"/>
    </source>
</evidence>
<name>A0A6P0GIK3_9ACTN</name>
<comment type="similarity">
    <text evidence="1">Belongs to the CdaR family.</text>
</comment>
<dbReference type="InterPro" id="IPR041522">
    <property type="entry name" value="CdaR_GGDEF"/>
</dbReference>
<dbReference type="PANTHER" id="PTHR33744:SF1">
    <property type="entry name" value="DNA-BINDING TRANSCRIPTIONAL ACTIVATOR ADER"/>
    <property type="match status" value="1"/>
</dbReference>
<dbReference type="InterPro" id="IPR051448">
    <property type="entry name" value="CdaR-like_regulators"/>
</dbReference>
<dbReference type="Proteomes" id="UP000471126">
    <property type="component" value="Unassembled WGS sequence"/>
</dbReference>
<feature type="region of interest" description="Disordered" evidence="2">
    <location>
        <begin position="131"/>
        <end position="150"/>
    </location>
</feature>
<evidence type="ECO:0000259" key="3">
    <source>
        <dbReference type="Pfam" id="PF07905"/>
    </source>
</evidence>
<evidence type="ECO:0000259" key="5">
    <source>
        <dbReference type="Pfam" id="PF17853"/>
    </source>
</evidence>
<dbReference type="InterPro" id="IPR012914">
    <property type="entry name" value="PucR_dom"/>
</dbReference>
<reference evidence="6 7" key="1">
    <citation type="submission" date="2019-12" db="EMBL/GenBank/DDBJ databases">
        <title>WGS of CPCC 203550 I12A-02606.</title>
        <authorList>
            <person name="Jiang Z."/>
        </authorList>
    </citation>
    <scope>NUCLEOTIDE SEQUENCE [LARGE SCALE GENOMIC DNA]</scope>
    <source>
        <strain evidence="6 7">I12A-02606</strain>
    </source>
</reference>
<evidence type="ECO:0000256" key="1">
    <source>
        <dbReference type="ARBA" id="ARBA00006754"/>
    </source>
</evidence>
<protein>
    <submittedName>
        <fullName evidence="6">PucR family transcriptional regulator</fullName>
    </submittedName>
</protein>
<accession>A0A6P0GIK3</accession>
<evidence type="ECO:0000259" key="4">
    <source>
        <dbReference type="Pfam" id="PF13556"/>
    </source>
</evidence>
<feature type="domain" description="CdaR GGDEF-like" evidence="5">
    <location>
        <begin position="440"/>
        <end position="560"/>
    </location>
</feature>
<evidence type="ECO:0000313" key="6">
    <source>
        <dbReference type="EMBL" id="NEM07066.1"/>
    </source>
</evidence>
<dbReference type="PANTHER" id="PTHR33744">
    <property type="entry name" value="CARBOHYDRATE DIACID REGULATOR"/>
    <property type="match status" value="1"/>
</dbReference>
<feature type="region of interest" description="Disordered" evidence="2">
    <location>
        <begin position="1"/>
        <end position="100"/>
    </location>
</feature>